<evidence type="ECO:0000256" key="5">
    <source>
        <dbReference type="ARBA" id="ARBA00022475"/>
    </source>
</evidence>
<feature type="transmembrane region" description="Helical" evidence="10">
    <location>
        <begin position="312"/>
        <end position="335"/>
    </location>
</feature>
<evidence type="ECO:0000256" key="1">
    <source>
        <dbReference type="ARBA" id="ARBA00004651"/>
    </source>
</evidence>
<evidence type="ECO:0000256" key="9">
    <source>
        <dbReference type="ARBA" id="ARBA00023251"/>
    </source>
</evidence>
<dbReference type="NCBIfam" id="TIGR00797">
    <property type="entry name" value="matE"/>
    <property type="match status" value="1"/>
</dbReference>
<feature type="transmembrane region" description="Helical" evidence="10">
    <location>
        <begin position="355"/>
        <end position="374"/>
    </location>
</feature>
<evidence type="ECO:0000256" key="6">
    <source>
        <dbReference type="ARBA" id="ARBA00022692"/>
    </source>
</evidence>
<feature type="transmembrane region" description="Helical" evidence="10">
    <location>
        <begin position="12"/>
        <end position="35"/>
    </location>
</feature>
<dbReference type="EMBL" id="LFXJ01000002">
    <property type="protein sequence ID" value="KMY33794.1"/>
    <property type="molecule type" value="Genomic_DNA"/>
</dbReference>
<dbReference type="PATRIC" id="fig|582475.4.peg.3868"/>
<reference evidence="12" key="1">
    <citation type="submission" date="2015-07" db="EMBL/GenBank/DDBJ databases">
        <authorList>
            <person name="Liu B."/>
            <person name="Wang J."/>
            <person name="Zhu Y."/>
            <person name="Liu G."/>
            <person name="Chen Q."/>
            <person name="Lan J."/>
            <person name="Che J."/>
            <person name="Ge C."/>
            <person name="Shi H."/>
            <person name="Pan Z."/>
            <person name="Liu X."/>
        </authorList>
    </citation>
    <scope>NUCLEOTIDE SEQUENCE [LARGE SCALE GENOMIC DNA]</scope>
    <source>
        <strain evidence="12">DSM 23493</strain>
    </source>
</reference>
<keyword evidence="8 10" id="KW-0472">Membrane</keyword>
<proteinExistence type="inferred from homology"/>
<dbReference type="GeneID" id="96597008"/>
<evidence type="ECO:0000256" key="2">
    <source>
        <dbReference type="ARBA" id="ARBA00008417"/>
    </source>
</evidence>
<feature type="transmembrane region" description="Helical" evidence="10">
    <location>
        <begin position="196"/>
        <end position="215"/>
    </location>
</feature>
<keyword evidence="5" id="KW-1003">Cell membrane</keyword>
<accession>A0A0K9FGX6</accession>
<evidence type="ECO:0000313" key="11">
    <source>
        <dbReference type="EMBL" id="KMY33794.1"/>
    </source>
</evidence>
<evidence type="ECO:0000256" key="4">
    <source>
        <dbReference type="ARBA" id="ARBA00022448"/>
    </source>
</evidence>
<evidence type="ECO:0000256" key="8">
    <source>
        <dbReference type="ARBA" id="ARBA00023136"/>
    </source>
</evidence>
<feature type="transmembrane region" description="Helical" evidence="10">
    <location>
        <begin position="136"/>
        <end position="157"/>
    </location>
</feature>
<evidence type="ECO:0000256" key="10">
    <source>
        <dbReference type="SAM" id="Phobius"/>
    </source>
</evidence>
<keyword evidence="9" id="KW-0046">Antibiotic resistance</keyword>
<dbReference type="GO" id="GO:0046677">
    <property type="term" value="P:response to antibiotic"/>
    <property type="evidence" value="ECO:0007669"/>
    <property type="project" value="UniProtKB-KW"/>
</dbReference>
<dbReference type="Pfam" id="PF01554">
    <property type="entry name" value="MatE"/>
    <property type="match status" value="2"/>
</dbReference>
<dbReference type="GO" id="GO:0005886">
    <property type="term" value="C:plasma membrane"/>
    <property type="evidence" value="ECO:0007669"/>
    <property type="project" value="UniProtKB-SubCell"/>
</dbReference>
<dbReference type="InterPro" id="IPR048279">
    <property type="entry name" value="MdtK-like"/>
</dbReference>
<sequence>MTTINPIETRPLRPLFLSYLFPAMIGMLLMSVNILVDGIFVSHGVGPTALAGVNIAVPIFSILLSISLWIGMGGATLFSISLGEGNKKRANQLFTLAFTTMIVVVMTLILILLLNLKKISYIFGASDATFPYVQEYLHVILIFGVFYTIENLLSIFIRNDGNPKLAMMGLITTSVLNIILNYIFIFVLNYGVTGCALATALSTIIGMSVLCLHFFRKQSELKFVRKFFSLSDLKKIFAIGLPSFIVEASVAVMVILYNVTFLRYLGSDGVTAYAMINYIHTVLLTVFLGIGMALQPLVSYHHGARLIERLTALLKIGIATAFILGLTTVIIATLFPSQLIALFGDSTFEIRNMAAQGFVHFAIGYAFLGVNMVFAEFFQSIEKIRLATTIMLLRSIILFIPALVLLPKFLGPQAIWWTFPVAEGITALLIFIFMKKKTHTIFSEASSLKAL</sequence>
<dbReference type="GO" id="GO:0042910">
    <property type="term" value="F:xenobiotic transmembrane transporter activity"/>
    <property type="evidence" value="ECO:0007669"/>
    <property type="project" value="InterPro"/>
</dbReference>
<dbReference type="InterPro" id="IPR002528">
    <property type="entry name" value="MATE_fam"/>
</dbReference>
<comment type="similarity">
    <text evidence="2">Belongs to the multi antimicrobial extrusion (MATE) (TC 2.A.66.1) family. MepA subfamily.</text>
</comment>
<evidence type="ECO:0000256" key="7">
    <source>
        <dbReference type="ARBA" id="ARBA00022989"/>
    </source>
</evidence>
<name>A0A0K9FGX6_9BACI</name>
<feature type="transmembrane region" description="Helical" evidence="10">
    <location>
        <begin position="93"/>
        <end position="116"/>
    </location>
</feature>
<dbReference type="CDD" id="cd13143">
    <property type="entry name" value="MATE_MepA_like"/>
    <property type="match status" value="1"/>
</dbReference>
<keyword evidence="7 10" id="KW-1133">Transmembrane helix</keyword>
<dbReference type="GO" id="GO:0015297">
    <property type="term" value="F:antiporter activity"/>
    <property type="evidence" value="ECO:0007669"/>
    <property type="project" value="InterPro"/>
</dbReference>
<dbReference type="PANTHER" id="PTHR43823">
    <property type="entry name" value="SPORULATION PROTEIN YKVU"/>
    <property type="match status" value="1"/>
</dbReference>
<keyword evidence="6 10" id="KW-0812">Transmembrane</keyword>
<dbReference type="Proteomes" id="UP000037326">
    <property type="component" value="Unassembled WGS sequence"/>
</dbReference>
<feature type="transmembrane region" description="Helical" evidence="10">
    <location>
        <begin position="55"/>
        <end position="81"/>
    </location>
</feature>
<dbReference type="AlphaFoldDB" id="A0A0K9FGX6"/>
<comment type="caution">
    <text evidence="11">The sequence shown here is derived from an EMBL/GenBank/DDBJ whole genome shotgun (WGS) entry which is preliminary data.</text>
</comment>
<evidence type="ECO:0000313" key="12">
    <source>
        <dbReference type="Proteomes" id="UP000037326"/>
    </source>
</evidence>
<dbReference type="InterPro" id="IPR045070">
    <property type="entry name" value="MATE_MepA-like"/>
</dbReference>
<feature type="transmembrane region" description="Helical" evidence="10">
    <location>
        <begin position="169"/>
        <end position="190"/>
    </location>
</feature>
<dbReference type="PANTHER" id="PTHR43823:SF4">
    <property type="entry name" value="SPORULATION PROTEIN YKVU"/>
    <property type="match status" value="1"/>
</dbReference>
<dbReference type="InterPro" id="IPR051327">
    <property type="entry name" value="MATE_MepA_subfamily"/>
</dbReference>
<protein>
    <recommendedName>
        <fullName evidence="3">Multidrug export protein MepA</fullName>
    </recommendedName>
</protein>
<dbReference type="RefSeq" id="WP_049663037.1">
    <property type="nucleotide sequence ID" value="NZ_JBIVOC010000020.1"/>
</dbReference>
<comment type="subcellular location">
    <subcellularLocation>
        <location evidence="1">Cell membrane</location>
        <topology evidence="1">Multi-pass membrane protein</topology>
    </subcellularLocation>
</comment>
<feature type="transmembrane region" description="Helical" evidence="10">
    <location>
        <begin position="278"/>
        <end position="300"/>
    </location>
</feature>
<gene>
    <name evidence="11" type="ORF">ACZ11_01585</name>
</gene>
<dbReference type="PIRSF" id="PIRSF006603">
    <property type="entry name" value="DinF"/>
    <property type="match status" value="1"/>
</dbReference>
<evidence type="ECO:0000256" key="3">
    <source>
        <dbReference type="ARBA" id="ARBA00022106"/>
    </source>
</evidence>
<keyword evidence="4" id="KW-0813">Transport</keyword>
<organism evidence="11 12">
    <name type="scientific">Lysinibacillus xylanilyticus</name>
    <dbReference type="NCBI Taxonomy" id="582475"/>
    <lineage>
        <taxon>Bacteria</taxon>
        <taxon>Bacillati</taxon>
        <taxon>Bacillota</taxon>
        <taxon>Bacilli</taxon>
        <taxon>Bacillales</taxon>
        <taxon>Bacillaceae</taxon>
        <taxon>Lysinibacillus</taxon>
    </lineage>
</organism>
<feature type="transmembrane region" description="Helical" evidence="10">
    <location>
        <begin position="236"/>
        <end position="258"/>
    </location>
</feature>
<feature type="transmembrane region" description="Helical" evidence="10">
    <location>
        <begin position="415"/>
        <end position="434"/>
    </location>
</feature>
<feature type="transmembrane region" description="Helical" evidence="10">
    <location>
        <begin position="386"/>
        <end position="409"/>
    </location>
</feature>
<dbReference type="OrthoDB" id="9811110at2"/>